<evidence type="ECO:0000256" key="6">
    <source>
        <dbReference type="PROSITE-ProRule" id="PRU01024"/>
    </source>
</evidence>
<proteinExistence type="inferred from homology"/>
<organism evidence="8 9">
    <name type="scientific">Dermatophagoides pteronyssinus</name>
    <name type="common">European house dust mite</name>
    <dbReference type="NCBI Taxonomy" id="6956"/>
    <lineage>
        <taxon>Eukaryota</taxon>
        <taxon>Metazoa</taxon>
        <taxon>Ecdysozoa</taxon>
        <taxon>Arthropoda</taxon>
        <taxon>Chelicerata</taxon>
        <taxon>Arachnida</taxon>
        <taxon>Acari</taxon>
        <taxon>Acariformes</taxon>
        <taxon>Sarcoptiformes</taxon>
        <taxon>Astigmata</taxon>
        <taxon>Psoroptidia</taxon>
        <taxon>Analgoidea</taxon>
        <taxon>Pyroglyphidae</taxon>
        <taxon>Dermatophagoidinae</taxon>
        <taxon>Dermatophagoides</taxon>
    </lineage>
</organism>
<dbReference type="GO" id="GO:0032259">
    <property type="term" value="P:methylation"/>
    <property type="evidence" value="ECO:0007669"/>
    <property type="project" value="UniProtKB-KW"/>
</dbReference>
<dbReference type="GO" id="GO:0003723">
    <property type="term" value="F:RNA binding"/>
    <property type="evidence" value="ECO:0007669"/>
    <property type="project" value="TreeGrafter"/>
</dbReference>
<feature type="binding site" evidence="6">
    <location>
        <position position="435"/>
    </location>
    <ligand>
        <name>S-adenosyl-L-methionine</name>
        <dbReference type="ChEBI" id="CHEBI:59789"/>
    </ligand>
</feature>
<evidence type="ECO:0000313" key="9">
    <source>
        <dbReference type="RefSeq" id="XP_027198096.1"/>
    </source>
</evidence>
<keyword evidence="1 6" id="KW-0489">Methyltransferase</keyword>
<dbReference type="FunCoup" id="A0A6P6XYZ3">
    <property type="interactions" value="1489"/>
</dbReference>
<dbReference type="SUPFAM" id="SSF53335">
    <property type="entry name" value="S-adenosyl-L-methionine-dependent methyltransferases"/>
    <property type="match status" value="1"/>
</dbReference>
<evidence type="ECO:0000256" key="2">
    <source>
        <dbReference type="ARBA" id="ARBA00022679"/>
    </source>
</evidence>
<dbReference type="InterPro" id="IPR035979">
    <property type="entry name" value="RBD_domain_sf"/>
</dbReference>
<dbReference type="Gene3D" id="2.40.50.1070">
    <property type="match status" value="1"/>
</dbReference>
<feature type="active site" description="Nucleophile" evidence="6">
    <location>
        <position position="566"/>
    </location>
</feature>
<dbReference type="InterPro" id="IPR045850">
    <property type="entry name" value="TRM2_met"/>
</dbReference>
<gene>
    <name evidence="9" type="primary">LOC113792407</name>
</gene>
<dbReference type="Proteomes" id="UP000515146">
    <property type="component" value="Unplaced"/>
</dbReference>
<dbReference type="SUPFAM" id="SSF54928">
    <property type="entry name" value="RNA-binding domain, RBD"/>
    <property type="match status" value="1"/>
</dbReference>
<dbReference type="GO" id="GO:0006396">
    <property type="term" value="P:RNA processing"/>
    <property type="evidence" value="ECO:0007669"/>
    <property type="project" value="InterPro"/>
</dbReference>
<feature type="compositionally biased region" description="Basic and acidic residues" evidence="7">
    <location>
        <begin position="1"/>
        <end position="22"/>
    </location>
</feature>
<dbReference type="AlphaFoldDB" id="A0A6P6XYZ3"/>
<dbReference type="Gene3D" id="3.30.70.330">
    <property type="match status" value="1"/>
</dbReference>
<feature type="binding site" evidence="6">
    <location>
        <position position="485"/>
    </location>
    <ligand>
        <name>S-adenosyl-L-methionine</name>
        <dbReference type="ChEBI" id="CHEBI:59789"/>
    </ligand>
</feature>
<dbReference type="OMA" id="PRKWHAD"/>
<dbReference type="InterPro" id="IPR012677">
    <property type="entry name" value="Nucleotide-bd_a/b_plait_sf"/>
</dbReference>
<keyword evidence="3 6" id="KW-0949">S-adenosyl-L-methionine</keyword>
<protein>
    <recommendedName>
        <fullName evidence="4">tRNA (uracil(54)-C(5))-methyltransferase</fullName>
        <ecNumber evidence="4">2.1.1.35</ecNumber>
    </recommendedName>
</protein>
<comment type="catalytic activity">
    <reaction evidence="5">
        <text>uridine(54) in tRNA + S-adenosyl-L-methionine = 5-methyluridine(54) in tRNA + S-adenosyl-L-homocysteine + H(+)</text>
        <dbReference type="Rhea" id="RHEA:42712"/>
        <dbReference type="Rhea" id="RHEA-COMP:10167"/>
        <dbReference type="Rhea" id="RHEA-COMP:10193"/>
        <dbReference type="ChEBI" id="CHEBI:15378"/>
        <dbReference type="ChEBI" id="CHEBI:57856"/>
        <dbReference type="ChEBI" id="CHEBI:59789"/>
        <dbReference type="ChEBI" id="CHEBI:65315"/>
        <dbReference type="ChEBI" id="CHEBI:74447"/>
        <dbReference type="EC" id="2.1.1.35"/>
    </reaction>
    <physiologicalReaction direction="left-to-right" evidence="5">
        <dbReference type="Rhea" id="RHEA:42713"/>
    </physiologicalReaction>
</comment>
<sequence>MEVENPEHQIIMDDNQNEKEKDIDDDDNDKQSDKPTEKLLDPFGYTKQQPEQQQSQTSEIFKIEINNLPANLKYPAFLKFLRQKQIKYRKMKLFPIKSMKKSQAYITFKNEMQRSQTLKLLNGLKFRGQQLYCQESKPLPDPLIKKRLTENRNQKHRTNNECKMDDNHKNSVDQNYINSETAEERDKIVNDQVCSLWNIPYTEQIDRKLELLKLMWQKCASDFKYTNPGPELRSTTTDWFRNIAPEKLKKNFLPSPIINGYRNKYEFNIGSDRQIGFRLGLYREGSVRVVKPPENCPIINQQARLILEYFQCYLNEKTTLDGHDPITHEGYWRQILVRLNRQNESLISIRLTRQSTMTDTELDCECQKLCEYFEQPKSKDLCIRSVYVEIVEDKHSNHCDQYRFICGQKHIFERLKLPQDDNYLEFRISSQSFFQVNIQAAELLYGKIVELADCGPETIVLDICCGTGTIGLCMAKRVKKVLGFELNEDAIEDARFNAKHNDIENVEFHCGRAEKLVGPVLDRISQKERDADFVAILDPPRNGLPANIIKCLRNNQKIRRVIYVACEAMAARNNFIDLCRPISRAYHKDPFIPIETVAIDLFPHTERCELIVMFERKSPKSSTISET</sequence>
<keyword evidence="8" id="KW-1185">Reference proteome</keyword>
<comment type="similarity">
    <text evidence="6">Belongs to the class I-like SAM-binding methyltransferase superfamily. RNA M5U methyltransferase family.</text>
</comment>
<evidence type="ECO:0000256" key="5">
    <source>
        <dbReference type="ARBA" id="ARBA00047278"/>
    </source>
</evidence>
<accession>A0A6P6XYZ3</accession>
<dbReference type="KEGG" id="dpte:113792407"/>
<keyword evidence="2 6" id="KW-0808">Transferase</keyword>
<dbReference type="Pfam" id="PF05958">
    <property type="entry name" value="tRNA_U5-meth_tr"/>
    <property type="match status" value="1"/>
</dbReference>
<name>A0A6P6XYZ3_DERPT</name>
<evidence type="ECO:0000313" key="8">
    <source>
        <dbReference type="Proteomes" id="UP000515146"/>
    </source>
</evidence>
<dbReference type="PANTHER" id="PTHR45904:SF2">
    <property type="entry name" value="TRNA (URACIL-5-)-METHYLTRANSFERASE HOMOLOG A"/>
    <property type="match status" value="1"/>
</dbReference>
<dbReference type="OrthoDB" id="10250660at2759"/>
<evidence type="ECO:0000256" key="3">
    <source>
        <dbReference type="ARBA" id="ARBA00022691"/>
    </source>
</evidence>
<evidence type="ECO:0000256" key="1">
    <source>
        <dbReference type="ARBA" id="ARBA00022603"/>
    </source>
</evidence>
<comment type="caution">
    <text evidence="6">Lacks conserved residue(s) required for the propagation of feature annotation.</text>
</comment>
<dbReference type="InParanoid" id="A0A6P6XYZ3"/>
<dbReference type="PROSITE" id="PS51687">
    <property type="entry name" value="SAM_MT_RNA_M5U"/>
    <property type="match status" value="1"/>
</dbReference>
<feature type="binding site" evidence="6">
    <location>
        <position position="538"/>
    </location>
    <ligand>
        <name>S-adenosyl-L-methionine</name>
        <dbReference type="ChEBI" id="CHEBI:59789"/>
    </ligand>
</feature>
<dbReference type="InterPro" id="IPR029063">
    <property type="entry name" value="SAM-dependent_MTases_sf"/>
</dbReference>
<dbReference type="RefSeq" id="XP_027198096.1">
    <property type="nucleotide sequence ID" value="XM_027342295.1"/>
</dbReference>
<dbReference type="Gene3D" id="3.40.50.150">
    <property type="entry name" value="Vaccinia Virus protein VP39"/>
    <property type="match status" value="1"/>
</dbReference>
<evidence type="ECO:0000256" key="7">
    <source>
        <dbReference type="SAM" id="MobiDB-lite"/>
    </source>
</evidence>
<dbReference type="CDD" id="cd02440">
    <property type="entry name" value="AdoMet_MTases"/>
    <property type="match status" value="1"/>
</dbReference>
<feature type="compositionally biased region" description="Basic and acidic residues" evidence="7">
    <location>
        <begin position="29"/>
        <end position="40"/>
    </location>
</feature>
<dbReference type="PANTHER" id="PTHR45904">
    <property type="entry name" value="TRNA (URACIL-5-)-METHYLTRANSFERASE"/>
    <property type="match status" value="1"/>
</dbReference>
<reference evidence="9" key="1">
    <citation type="submission" date="2025-08" db="UniProtKB">
        <authorList>
            <consortium name="RefSeq"/>
        </authorList>
    </citation>
    <scope>IDENTIFICATION</scope>
    <source>
        <strain evidence="9">Airmid</strain>
    </source>
</reference>
<dbReference type="GO" id="GO:0030697">
    <property type="term" value="F:tRNA (uracil(54)-C5)-methyltransferase activity, S-adenosyl methionine-dependent"/>
    <property type="evidence" value="ECO:0007669"/>
    <property type="project" value="UniProtKB-EC"/>
</dbReference>
<dbReference type="InterPro" id="IPR010280">
    <property type="entry name" value="U5_MeTrfase_fam"/>
</dbReference>
<evidence type="ECO:0000256" key="4">
    <source>
        <dbReference type="ARBA" id="ARBA00033763"/>
    </source>
</evidence>
<dbReference type="EC" id="2.1.1.35" evidence="4"/>
<feature type="region of interest" description="Disordered" evidence="7">
    <location>
        <begin position="1"/>
        <end position="56"/>
    </location>
</feature>